<feature type="compositionally biased region" description="Basic and acidic residues" evidence="1">
    <location>
        <begin position="1"/>
        <end position="10"/>
    </location>
</feature>
<organism evidence="2 4">
    <name type="scientific">Exidia glandulosa HHB12029</name>
    <dbReference type="NCBI Taxonomy" id="1314781"/>
    <lineage>
        <taxon>Eukaryota</taxon>
        <taxon>Fungi</taxon>
        <taxon>Dikarya</taxon>
        <taxon>Basidiomycota</taxon>
        <taxon>Agaricomycotina</taxon>
        <taxon>Agaricomycetes</taxon>
        <taxon>Auriculariales</taxon>
        <taxon>Exidiaceae</taxon>
        <taxon>Exidia</taxon>
    </lineage>
</organism>
<feature type="compositionally biased region" description="Low complexity" evidence="1">
    <location>
        <begin position="32"/>
        <end position="47"/>
    </location>
</feature>
<evidence type="ECO:0000313" key="4">
    <source>
        <dbReference type="Proteomes" id="UP000077266"/>
    </source>
</evidence>
<feature type="compositionally biased region" description="Polar residues" evidence="1">
    <location>
        <begin position="12"/>
        <end position="31"/>
    </location>
</feature>
<keyword evidence="4" id="KW-1185">Reference proteome</keyword>
<evidence type="ECO:0000256" key="1">
    <source>
        <dbReference type="SAM" id="MobiDB-lite"/>
    </source>
</evidence>
<accession>A0A165QSV6</accession>
<evidence type="ECO:0000313" key="2">
    <source>
        <dbReference type="EMBL" id="KZW04024.1"/>
    </source>
</evidence>
<reference evidence="2 4" key="1">
    <citation type="journal article" date="2016" name="Mol. Biol. Evol.">
        <title>Comparative Genomics of Early-Diverging Mushroom-Forming Fungi Provides Insights into the Origins of Lignocellulose Decay Capabilities.</title>
        <authorList>
            <person name="Nagy L.G."/>
            <person name="Riley R."/>
            <person name="Tritt A."/>
            <person name="Adam C."/>
            <person name="Daum C."/>
            <person name="Floudas D."/>
            <person name="Sun H."/>
            <person name="Yadav J.S."/>
            <person name="Pangilinan J."/>
            <person name="Larsson K.H."/>
            <person name="Matsuura K."/>
            <person name="Barry K."/>
            <person name="Labutti K."/>
            <person name="Kuo R."/>
            <person name="Ohm R.A."/>
            <person name="Bhattacharya S.S."/>
            <person name="Shirouzu T."/>
            <person name="Yoshinaga Y."/>
            <person name="Martin F.M."/>
            <person name="Grigoriev I.V."/>
            <person name="Hibbett D.S."/>
        </authorList>
    </citation>
    <scope>NUCLEOTIDE SEQUENCE [LARGE SCALE GENOMIC DNA]</scope>
    <source>
        <strain evidence="2 4">HHB12029</strain>
    </source>
</reference>
<dbReference type="AlphaFoldDB" id="A0A165QSV6"/>
<dbReference type="EMBL" id="KV425882">
    <property type="protein sequence ID" value="KZW04028.1"/>
    <property type="molecule type" value="Genomic_DNA"/>
</dbReference>
<sequence>MTRVHTERPRSSGLSTHTSLRTLPRVYTTSPRSAGARAHARASAAGSMRVTPRLCPESAVSQRRSHLLL</sequence>
<name>A0A165QSV6_EXIGL</name>
<proteinExistence type="predicted"/>
<dbReference type="Proteomes" id="UP000077266">
    <property type="component" value="Unassembled WGS sequence"/>
</dbReference>
<evidence type="ECO:0000313" key="3">
    <source>
        <dbReference type="EMBL" id="KZW04028.1"/>
    </source>
</evidence>
<gene>
    <name evidence="2" type="ORF">EXIGLDRAFT_716042</name>
    <name evidence="3" type="ORF">EXIGLDRAFT_716045</name>
</gene>
<dbReference type="EMBL" id="KV425882">
    <property type="protein sequence ID" value="KZW04024.1"/>
    <property type="molecule type" value="Genomic_DNA"/>
</dbReference>
<protein>
    <submittedName>
        <fullName evidence="2">Uncharacterized protein</fullName>
    </submittedName>
</protein>
<feature type="region of interest" description="Disordered" evidence="1">
    <location>
        <begin position="1"/>
        <end position="69"/>
    </location>
</feature>